<gene>
    <name evidence="3" type="ORF">SAMN02745178_02187</name>
</gene>
<dbReference type="Pfam" id="PF13660">
    <property type="entry name" value="DUF4147"/>
    <property type="match status" value="1"/>
</dbReference>
<dbReference type="RefSeq" id="WP_078785046.1">
    <property type="nucleotide sequence ID" value="NZ_FUYF01000014.1"/>
</dbReference>
<name>A0A1T4XQZ2_9FIRM</name>
<feature type="domain" description="MOFRL-associated" evidence="2">
    <location>
        <begin position="9"/>
        <end position="228"/>
    </location>
</feature>
<dbReference type="Gene3D" id="3.40.50.10180">
    <property type="entry name" value="Glycerate kinase, MOFRL-like N-terminal domain"/>
    <property type="match status" value="1"/>
</dbReference>
<accession>A0A1T4XQZ2</accession>
<evidence type="ECO:0000313" key="3">
    <source>
        <dbReference type="EMBL" id="SKA91969.1"/>
    </source>
</evidence>
<dbReference type="InterPro" id="IPR038614">
    <property type="entry name" value="GK_N_sf"/>
</dbReference>
<dbReference type="InterPro" id="IPR039760">
    <property type="entry name" value="MOFRL_protein"/>
</dbReference>
<dbReference type="Gene3D" id="3.40.1480.10">
    <property type="entry name" value="MOFRL domain"/>
    <property type="match status" value="1"/>
</dbReference>
<dbReference type="InterPro" id="IPR007835">
    <property type="entry name" value="MOFRL"/>
</dbReference>
<proteinExistence type="predicted"/>
<dbReference type="InterPro" id="IPR037035">
    <property type="entry name" value="GK-like_C_sf"/>
</dbReference>
<organism evidence="3 4">
    <name type="scientific">Gemmiger formicilis</name>
    <dbReference type="NCBI Taxonomy" id="745368"/>
    <lineage>
        <taxon>Bacteria</taxon>
        <taxon>Bacillati</taxon>
        <taxon>Bacillota</taxon>
        <taxon>Clostridia</taxon>
        <taxon>Eubacteriales</taxon>
        <taxon>Gemmiger</taxon>
    </lineage>
</organism>
<keyword evidence="4" id="KW-1185">Reference proteome</keyword>
<dbReference type="STRING" id="745368.SAMN02745178_02187"/>
<dbReference type="GO" id="GO:0008887">
    <property type="term" value="F:glycerate kinase activity"/>
    <property type="evidence" value="ECO:0007669"/>
    <property type="project" value="InterPro"/>
</dbReference>
<dbReference type="PANTHER" id="PTHR12227:SF0">
    <property type="entry name" value="GLYCERATE KINASE"/>
    <property type="match status" value="1"/>
</dbReference>
<reference evidence="3 4" key="1">
    <citation type="submission" date="2017-02" db="EMBL/GenBank/DDBJ databases">
        <authorList>
            <person name="Peterson S.W."/>
        </authorList>
    </citation>
    <scope>NUCLEOTIDE SEQUENCE [LARGE SCALE GENOMIC DNA]</scope>
    <source>
        <strain evidence="3 4">ATCC 27749</strain>
    </source>
</reference>
<protein>
    <submittedName>
        <fullName evidence="3">Hydroxypyruvate reductase</fullName>
    </submittedName>
</protein>
<dbReference type="SUPFAM" id="SSF82544">
    <property type="entry name" value="GckA/TtuD-like"/>
    <property type="match status" value="1"/>
</dbReference>
<dbReference type="GO" id="GO:0005737">
    <property type="term" value="C:cytoplasm"/>
    <property type="evidence" value="ECO:0007669"/>
    <property type="project" value="TreeGrafter"/>
</dbReference>
<dbReference type="InterPro" id="IPR025286">
    <property type="entry name" value="MOFRL_assoc_dom"/>
</dbReference>
<keyword evidence="3" id="KW-0670">Pyruvate</keyword>
<sequence length="409" mass="41911">MEQLLRQRAESIWTAAIRSVLPDEAVRRALERFHPQGRVFLVAAGKAAWQMAHAALAVLGRVDGGIVITKYGHVRGPLPGVTCCEAGHPVPDDNSFAATQRALALVSGLRADDTVLFLLSGGGSALFEKPLLPAEELQAITQALLACGADIVEINTIRKRLSAVKGGRFALACAPAAVYSVVLSDILGDPLDMIASGPACPDSSTCAQAAAIAEKYRLALSPAAAALLRQETPKTLPNVTTKITGSVRELCRAAADACRAEGYEPVLLTDCLCCEAREAGSLLGSIARTHAGHGRKRAFIAGGETVVHLTGHGLGGRNQELALAAAPALAGLCGCCVFSVGSDGTDGPTDAAGGYTDGEALAALTAAGLDVPRALADNDAYHALQAVGGLIMTGPTGTNVNDVAVVLTE</sequence>
<dbReference type="OrthoDB" id="9766552at2"/>
<dbReference type="PANTHER" id="PTHR12227">
    <property type="entry name" value="GLYCERATE KINASE"/>
    <property type="match status" value="1"/>
</dbReference>
<dbReference type="Pfam" id="PF05161">
    <property type="entry name" value="MOFRL"/>
    <property type="match status" value="1"/>
</dbReference>
<evidence type="ECO:0000259" key="1">
    <source>
        <dbReference type="Pfam" id="PF05161"/>
    </source>
</evidence>
<dbReference type="EMBL" id="FUYF01000014">
    <property type="protein sequence ID" value="SKA91969.1"/>
    <property type="molecule type" value="Genomic_DNA"/>
</dbReference>
<dbReference type="GeneID" id="93338635"/>
<evidence type="ECO:0000313" key="4">
    <source>
        <dbReference type="Proteomes" id="UP000190286"/>
    </source>
</evidence>
<dbReference type="AlphaFoldDB" id="A0A1T4XQZ2"/>
<dbReference type="Proteomes" id="UP000190286">
    <property type="component" value="Unassembled WGS sequence"/>
</dbReference>
<evidence type="ECO:0000259" key="2">
    <source>
        <dbReference type="Pfam" id="PF13660"/>
    </source>
</evidence>
<feature type="domain" description="MOFRL" evidence="1">
    <location>
        <begin position="298"/>
        <end position="402"/>
    </location>
</feature>